<comment type="caution">
    <text evidence="1">The sequence shown here is derived from an EMBL/GenBank/DDBJ whole genome shotgun (WGS) entry which is preliminary data.</text>
</comment>
<evidence type="ECO:0000313" key="2">
    <source>
        <dbReference type="Proteomes" id="UP001150581"/>
    </source>
</evidence>
<organism evidence="1 2">
    <name type="scientific">Kickxella alabastrina</name>
    <dbReference type="NCBI Taxonomy" id="61397"/>
    <lineage>
        <taxon>Eukaryota</taxon>
        <taxon>Fungi</taxon>
        <taxon>Fungi incertae sedis</taxon>
        <taxon>Zoopagomycota</taxon>
        <taxon>Kickxellomycotina</taxon>
        <taxon>Kickxellomycetes</taxon>
        <taxon>Kickxellales</taxon>
        <taxon>Kickxellaceae</taxon>
        <taxon>Kickxella</taxon>
    </lineage>
</organism>
<accession>A0ACC1I7R8</accession>
<dbReference type="Proteomes" id="UP001150581">
    <property type="component" value="Unassembled WGS sequence"/>
</dbReference>
<name>A0ACC1I7R8_9FUNG</name>
<sequence>MQPRTKSLRSSLRQPFKSPQRSSTPFLTNKTTGKADMVTPNSKTDGTKPTINGTLTPASRKRPTLLETSPSLSSLLSSTHTTPKKRPRLTPLKISKSTGKITNLLSPIDKVSRALVQEKSSLQRQLTNIKEERALLERAITLKEKNEAVVVNDLISKWQSACLDACKDLFKLLKPLMEAQRQADAMGFSQSGLNGGSVFDQGKSMQQTHDNSGNDADAHQDDEDIDVTYMLKRLGIDPDLF</sequence>
<evidence type="ECO:0000313" key="1">
    <source>
        <dbReference type="EMBL" id="KAJ1885592.1"/>
    </source>
</evidence>
<reference evidence="1" key="1">
    <citation type="submission" date="2022-07" db="EMBL/GenBank/DDBJ databases">
        <title>Phylogenomic reconstructions and comparative analyses of Kickxellomycotina fungi.</title>
        <authorList>
            <person name="Reynolds N.K."/>
            <person name="Stajich J.E."/>
            <person name="Barry K."/>
            <person name="Grigoriev I.V."/>
            <person name="Crous P."/>
            <person name="Smith M.E."/>
        </authorList>
    </citation>
    <scope>NUCLEOTIDE SEQUENCE</scope>
    <source>
        <strain evidence="1">Benny 63K</strain>
    </source>
</reference>
<dbReference type="EMBL" id="JANBPG010002488">
    <property type="protein sequence ID" value="KAJ1885592.1"/>
    <property type="molecule type" value="Genomic_DNA"/>
</dbReference>
<proteinExistence type="predicted"/>
<keyword evidence="2" id="KW-1185">Reference proteome</keyword>
<protein>
    <submittedName>
        <fullName evidence="1">Uncharacterized protein</fullName>
    </submittedName>
</protein>
<gene>
    <name evidence="1" type="ORF">LPJ66_010042</name>
</gene>